<evidence type="ECO:0000256" key="8">
    <source>
        <dbReference type="ARBA" id="ARBA00022792"/>
    </source>
</evidence>
<gene>
    <name evidence="16" type="ORF">LODBEIA_P35990</name>
</gene>
<keyword evidence="17" id="KW-1185">Reference proteome</keyword>
<keyword evidence="5 13" id="KW-0813">Transport</keyword>
<dbReference type="Proteomes" id="UP001497383">
    <property type="component" value="Chromosome 4"/>
</dbReference>
<evidence type="ECO:0000256" key="12">
    <source>
        <dbReference type="PROSITE-ProRule" id="PRU00282"/>
    </source>
</evidence>
<dbReference type="InterPro" id="IPR018108">
    <property type="entry name" value="MCP_transmembrane"/>
</dbReference>
<keyword evidence="7" id="KW-0677">Repeat</keyword>
<evidence type="ECO:0000256" key="13">
    <source>
        <dbReference type="RuleBase" id="RU000488"/>
    </source>
</evidence>
<evidence type="ECO:0000256" key="6">
    <source>
        <dbReference type="ARBA" id="ARBA00022692"/>
    </source>
</evidence>
<dbReference type="InterPro" id="IPR023395">
    <property type="entry name" value="MCP_dom_sf"/>
</dbReference>
<comment type="subcellular location">
    <subcellularLocation>
        <location evidence="2">Mitochondrion inner membrane</location>
        <topology evidence="2">Multi-pass membrane protein</topology>
    </subcellularLocation>
</comment>
<evidence type="ECO:0000256" key="2">
    <source>
        <dbReference type="ARBA" id="ARBA00004448"/>
    </source>
</evidence>
<evidence type="ECO:0000256" key="14">
    <source>
        <dbReference type="SAM" id="MobiDB-lite"/>
    </source>
</evidence>
<evidence type="ECO:0000256" key="15">
    <source>
        <dbReference type="SAM" id="Phobius"/>
    </source>
</evidence>
<keyword evidence="10" id="KW-0496">Mitochondrion</keyword>
<feature type="transmembrane region" description="Helical" evidence="15">
    <location>
        <begin position="330"/>
        <end position="352"/>
    </location>
</feature>
<sequence length="483" mass="54806">MKKKEKRRKEKATLNRKQLVSKTAYTINNQLVNLKRERELIIGKEFIQYKGLPKTNYLHLQPQDPTIFMSKTEQNQIHESSLARAPPSSPQRHAQTHQQPQTQRQTQAPLHSTSPDFSDIVQGEDLEIRRTPDNYSIPKSHKIAALGTWTLPGILSFCSTTQLITIAGAMSGFLAGVVVCPLDVIKTRLQAQGYGNGTTTTTNNKILGFTGTLKSILRHEGVRGLYKGLVPITIGYLPTWTIYFTVYEKAKHFYPSFLSRHWDIDSPGLNHFFAAITAGMTSSIAVNPIWVVKTRLMVQTNKPSSSPDDVKYKGTMDAFKKMYRDEGIRVFYSGLIPSLFGLLHVGIHFPVYEKLKTWLHCNTIDQQQEVPHLIWRLIIASSLSKMLASTITYPHEILRTRMQIRRTKPGTGSDSTNRFHLKKPKLKTIISNIYHKEGLRGFYAGYFTNLARTVPASAVTLVSFEYFKTYLLEISGKSRKCPF</sequence>
<feature type="repeat" description="Solcar" evidence="12">
    <location>
        <begin position="266"/>
        <end position="358"/>
    </location>
</feature>
<reference evidence="16 17" key="1">
    <citation type="submission" date="2024-03" db="EMBL/GenBank/DDBJ databases">
        <authorList>
            <person name="Brejova B."/>
        </authorList>
    </citation>
    <scope>NUCLEOTIDE SEQUENCE [LARGE SCALE GENOMIC DNA]</scope>
    <source>
        <strain evidence="16 17">CBS 14171</strain>
    </source>
</reference>
<accession>A0ABP0ZT45</accession>
<evidence type="ECO:0000256" key="7">
    <source>
        <dbReference type="ARBA" id="ARBA00022737"/>
    </source>
</evidence>
<comment type="function">
    <text evidence="1">Mitochondrial transporter that mediates uptake of thiamine pyrophosphate (ThPP) into mitochondria.</text>
</comment>
<dbReference type="PROSITE" id="PS50920">
    <property type="entry name" value="SOLCAR"/>
    <property type="match status" value="3"/>
</dbReference>
<feature type="transmembrane region" description="Helical" evidence="15">
    <location>
        <begin position="224"/>
        <end position="246"/>
    </location>
</feature>
<feature type="repeat" description="Solcar" evidence="12">
    <location>
        <begin position="376"/>
        <end position="470"/>
    </location>
</feature>
<keyword evidence="11 12" id="KW-0472">Membrane</keyword>
<dbReference type="InterPro" id="IPR002067">
    <property type="entry name" value="MCP"/>
</dbReference>
<feature type="repeat" description="Solcar" evidence="12">
    <location>
        <begin position="159"/>
        <end position="253"/>
    </location>
</feature>
<feature type="compositionally biased region" description="Low complexity" evidence="14">
    <location>
        <begin position="90"/>
        <end position="109"/>
    </location>
</feature>
<protein>
    <recommendedName>
        <fullName evidence="4">Mitochondrial thiamine pyrophosphate carrier 1</fullName>
    </recommendedName>
</protein>
<evidence type="ECO:0000256" key="9">
    <source>
        <dbReference type="ARBA" id="ARBA00022989"/>
    </source>
</evidence>
<evidence type="ECO:0000256" key="4">
    <source>
        <dbReference type="ARBA" id="ARBA00021935"/>
    </source>
</evidence>
<evidence type="ECO:0000256" key="3">
    <source>
        <dbReference type="ARBA" id="ARBA00006375"/>
    </source>
</evidence>
<evidence type="ECO:0000313" key="17">
    <source>
        <dbReference type="Proteomes" id="UP001497383"/>
    </source>
</evidence>
<organism evidence="16 17">
    <name type="scientific">Lodderomyces beijingensis</name>
    <dbReference type="NCBI Taxonomy" id="1775926"/>
    <lineage>
        <taxon>Eukaryota</taxon>
        <taxon>Fungi</taxon>
        <taxon>Dikarya</taxon>
        <taxon>Ascomycota</taxon>
        <taxon>Saccharomycotina</taxon>
        <taxon>Pichiomycetes</taxon>
        <taxon>Debaryomycetaceae</taxon>
        <taxon>Candida/Lodderomyces clade</taxon>
        <taxon>Lodderomyces</taxon>
    </lineage>
</organism>
<name>A0ABP0ZT45_9ASCO</name>
<comment type="similarity">
    <text evidence="3 13">Belongs to the mitochondrial carrier (TC 2.A.29) family.</text>
</comment>
<keyword evidence="6 12" id="KW-0812">Transmembrane</keyword>
<evidence type="ECO:0000256" key="11">
    <source>
        <dbReference type="ARBA" id="ARBA00023136"/>
    </source>
</evidence>
<keyword evidence="8" id="KW-0999">Mitochondrion inner membrane</keyword>
<keyword evidence="9 15" id="KW-1133">Transmembrane helix</keyword>
<dbReference type="Gene3D" id="1.50.40.10">
    <property type="entry name" value="Mitochondrial carrier domain"/>
    <property type="match status" value="1"/>
</dbReference>
<proteinExistence type="inferred from homology"/>
<dbReference type="RefSeq" id="XP_066830537.1">
    <property type="nucleotide sequence ID" value="XM_066973726.1"/>
</dbReference>
<dbReference type="PANTHER" id="PTHR45683">
    <property type="entry name" value="MITOCHONDRIAL NICOTINAMIDE ADENINE DINUCLEOTIDE TRANSPORTER 1-RELATED-RELATED"/>
    <property type="match status" value="1"/>
</dbReference>
<dbReference type="SUPFAM" id="SSF103506">
    <property type="entry name" value="Mitochondrial carrier"/>
    <property type="match status" value="1"/>
</dbReference>
<evidence type="ECO:0000313" key="16">
    <source>
        <dbReference type="EMBL" id="CAK9439499.1"/>
    </source>
</evidence>
<evidence type="ECO:0000256" key="1">
    <source>
        <dbReference type="ARBA" id="ARBA00002238"/>
    </source>
</evidence>
<dbReference type="PRINTS" id="PR00926">
    <property type="entry name" value="MITOCARRIER"/>
</dbReference>
<dbReference type="GeneID" id="92208795"/>
<dbReference type="EMBL" id="OZ022408">
    <property type="protein sequence ID" value="CAK9439499.1"/>
    <property type="molecule type" value="Genomic_DNA"/>
</dbReference>
<feature type="region of interest" description="Disordered" evidence="14">
    <location>
        <begin position="73"/>
        <end position="124"/>
    </location>
</feature>
<dbReference type="InterPro" id="IPR044712">
    <property type="entry name" value="SLC25A32-like"/>
</dbReference>
<dbReference type="Pfam" id="PF00153">
    <property type="entry name" value="Mito_carr"/>
    <property type="match status" value="3"/>
</dbReference>
<evidence type="ECO:0000256" key="5">
    <source>
        <dbReference type="ARBA" id="ARBA00022448"/>
    </source>
</evidence>
<evidence type="ECO:0000256" key="10">
    <source>
        <dbReference type="ARBA" id="ARBA00023128"/>
    </source>
</evidence>
<feature type="transmembrane region" description="Helical" evidence="15">
    <location>
        <begin position="272"/>
        <end position="292"/>
    </location>
</feature>